<comment type="caution">
    <text evidence="2">The sequence shown here is derived from an EMBL/GenBank/DDBJ whole genome shotgun (WGS) entry which is preliminary data.</text>
</comment>
<keyword evidence="1" id="KW-1133">Transmembrane helix</keyword>
<dbReference type="EMBL" id="MHPU01000026">
    <property type="protein sequence ID" value="OGZ88340.1"/>
    <property type="molecule type" value="Genomic_DNA"/>
</dbReference>
<proteinExistence type="predicted"/>
<protein>
    <recommendedName>
        <fullName evidence="4">Prepilin-type N-terminal cleavage/methylation domain-containing protein</fullName>
    </recommendedName>
</protein>
<reference evidence="2 3" key="1">
    <citation type="journal article" date="2016" name="Nat. Commun.">
        <title>Thousands of microbial genomes shed light on interconnected biogeochemical processes in an aquifer system.</title>
        <authorList>
            <person name="Anantharaman K."/>
            <person name="Brown C.T."/>
            <person name="Hug L.A."/>
            <person name="Sharon I."/>
            <person name="Castelle C.J."/>
            <person name="Probst A.J."/>
            <person name="Thomas B.C."/>
            <person name="Singh A."/>
            <person name="Wilkins M.J."/>
            <person name="Karaoz U."/>
            <person name="Brodie E.L."/>
            <person name="Williams K.H."/>
            <person name="Hubbard S.S."/>
            <person name="Banfield J.F."/>
        </authorList>
    </citation>
    <scope>NUCLEOTIDE SEQUENCE [LARGE SCALE GENOMIC DNA]</scope>
</reference>
<evidence type="ECO:0008006" key="4">
    <source>
        <dbReference type="Google" id="ProtNLM"/>
    </source>
</evidence>
<dbReference type="PROSITE" id="PS00409">
    <property type="entry name" value="PROKAR_NTER_METHYL"/>
    <property type="match status" value="1"/>
</dbReference>
<sequence>MSKGFTLIETIIAIFILIVGTIVIYGVFFDMSKQANNYPYKLTAFYLAQEGMEIAKNIRDDNWVKNTGNWLERIDNGNCLTGCDFEVDYNVESGGQLIPYINEGRFLNIDSNNIYSYNNSGNYSQTIFKRKITISGFHDPSGSDDVFPVGSDDYFIGDDIIRVIASVTWEYKGSQFSAQIEEFLYNWY</sequence>
<evidence type="ECO:0000313" key="3">
    <source>
        <dbReference type="Proteomes" id="UP000178935"/>
    </source>
</evidence>
<dbReference type="InterPro" id="IPR012902">
    <property type="entry name" value="N_methyl_site"/>
</dbReference>
<keyword evidence="1" id="KW-0812">Transmembrane</keyword>
<organism evidence="2 3">
    <name type="scientific">Candidatus Staskawiczbacteria bacterium RIFOXYD1_FULL_32_13</name>
    <dbReference type="NCBI Taxonomy" id="1802234"/>
    <lineage>
        <taxon>Bacteria</taxon>
        <taxon>Candidatus Staskawicziibacteriota</taxon>
    </lineage>
</organism>
<dbReference type="Pfam" id="PF07963">
    <property type="entry name" value="N_methyl"/>
    <property type="match status" value="1"/>
</dbReference>
<dbReference type="Proteomes" id="UP000178935">
    <property type="component" value="Unassembled WGS sequence"/>
</dbReference>
<feature type="transmembrane region" description="Helical" evidence="1">
    <location>
        <begin position="6"/>
        <end position="28"/>
    </location>
</feature>
<evidence type="ECO:0000256" key="1">
    <source>
        <dbReference type="SAM" id="Phobius"/>
    </source>
</evidence>
<evidence type="ECO:0000313" key="2">
    <source>
        <dbReference type="EMBL" id="OGZ88340.1"/>
    </source>
</evidence>
<accession>A0A1G2JPY3</accession>
<keyword evidence="1" id="KW-0472">Membrane</keyword>
<dbReference type="AlphaFoldDB" id="A0A1G2JPY3"/>
<gene>
    <name evidence="2" type="ORF">A2561_01945</name>
</gene>
<name>A0A1G2JPY3_9BACT</name>